<comment type="caution">
    <text evidence="1">The sequence shown here is derived from an EMBL/GenBank/DDBJ whole genome shotgun (WGS) entry which is preliminary data.</text>
</comment>
<dbReference type="EMBL" id="BSXS01001662">
    <property type="protein sequence ID" value="GME76857.1"/>
    <property type="molecule type" value="Genomic_DNA"/>
</dbReference>
<organism evidence="1 2">
    <name type="scientific">Ambrosiozyma monospora</name>
    <name type="common">Yeast</name>
    <name type="synonym">Endomycopsis monosporus</name>
    <dbReference type="NCBI Taxonomy" id="43982"/>
    <lineage>
        <taxon>Eukaryota</taxon>
        <taxon>Fungi</taxon>
        <taxon>Dikarya</taxon>
        <taxon>Ascomycota</taxon>
        <taxon>Saccharomycotina</taxon>
        <taxon>Pichiomycetes</taxon>
        <taxon>Pichiales</taxon>
        <taxon>Pichiaceae</taxon>
        <taxon>Ambrosiozyma</taxon>
    </lineage>
</organism>
<keyword evidence="2" id="KW-1185">Reference proteome</keyword>
<dbReference type="Proteomes" id="UP001165064">
    <property type="component" value="Unassembled WGS sequence"/>
</dbReference>
<name>A0ACB5SYP9_AMBMO</name>
<proteinExistence type="predicted"/>
<accession>A0ACB5SYP9</accession>
<protein>
    <submittedName>
        <fullName evidence="1">Unnamed protein product</fullName>
    </submittedName>
</protein>
<evidence type="ECO:0000313" key="1">
    <source>
        <dbReference type="EMBL" id="GME76857.1"/>
    </source>
</evidence>
<evidence type="ECO:0000313" key="2">
    <source>
        <dbReference type="Proteomes" id="UP001165064"/>
    </source>
</evidence>
<reference evidence="1" key="1">
    <citation type="submission" date="2023-04" db="EMBL/GenBank/DDBJ databases">
        <title>Ambrosiozyma monospora NBRC 10751.</title>
        <authorList>
            <person name="Ichikawa N."/>
            <person name="Sato H."/>
            <person name="Tonouchi N."/>
        </authorList>
    </citation>
    <scope>NUCLEOTIDE SEQUENCE</scope>
    <source>
        <strain evidence="1">NBRC 10751</strain>
    </source>
</reference>
<gene>
    <name evidence="1" type="ORF">Amon02_000279500</name>
</gene>
<sequence>MSDQTTLSSIDESLISAADITTTTTPPTNELSFSKSHDGSSTLVNSGRLGAEKSSVRASTPDLDDISGVLSNLNLDDSGKLTTDFKGSIFSPQFSPISQHNISTGGVPSTPGHPSNILLPNQHQGSDFFTSASKQPRTPNWSNGASMGGFQSQSILPELTTTPQTTQKNRQSQQYLSFDGVNGSVPQQQFMSLTPNTTVASFAGAQFNSQGTPFNNNKTTMPSSAPAPRRASALGFVNSRPFMLPENTSSPQVVAPEADTSFGSGNVNGTSGSNGKTISASSSSSMLAHTPTASTDNSFGPPLLGDTSRRLTYPVSSPNQKSNDPPVESALSALHPALTNDMLAGTVAGGSIGMGMTNNSGYAPAGNMAYAGTYPGYQVPPPTAANINNTGMIGPAGPAGIPFNGAQTVNYPPVNNSVPRRSSPFSNNYSRNSFNGYGNDMNKHAGQQINHRQSQSMSGGSSMQQQGMNNRTNLGLNATANVHRKHSSNKRRGEDASKFINASLNDFVNEIYFLCKDQHGCRFLQRQLEIGGSEAATKIFNEIQLNVIELMIDPFGNYLIQKLLERVNEEQRTVLVRNASSQFVRIALDPHGTRALQKLVECISTPTEFQIIINSLSSYIVLLSRDLNGNHVVQKCLQRLPPASCDFIFDAACENCVKIAKHRHGCCVLQRCFDHGTPEQCERLSLKVGENCVELSIDPYGNYVVQYVLSMEENRLRTINDPQAASKVPNTEGAIQLIISALSSNLTRMSTHKFGSNVIEKSLRIPTLSPLLIVQLLKETTNLKLLLHDAYVNY</sequence>